<name>A0A0K2T027_LEPSM</name>
<proteinExistence type="predicted"/>
<dbReference type="AlphaFoldDB" id="A0A0K2T027"/>
<feature type="non-terminal residue" evidence="1">
    <location>
        <position position="69"/>
    </location>
</feature>
<reference evidence="1" key="1">
    <citation type="submission" date="2014-05" db="EMBL/GenBank/DDBJ databases">
        <authorList>
            <person name="Chronopoulou M."/>
        </authorList>
    </citation>
    <scope>NUCLEOTIDE SEQUENCE</scope>
    <source>
        <tissue evidence="1">Whole organism</tissue>
    </source>
</reference>
<evidence type="ECO:0000313" key="1">
    <source>
        <dbReference type="EMBL" id="CDW19348.1"/>
    </source>
</evidence>
<dbReference type="EMBL" id="HACA01001987">
    <property type="protein sequence ID" value="CDW19348.1"/>
    <property type="molecule type" value="Transcribed_RNA"/>
</dbReference>
<organism evidence="1">
    <name type="scientific">Lepeophtheirus salmonis</name>
    <name type="common">Salmon louse</name>
    <name type="synonym">Caligus salmonis</name>
    <dbReference type="NCBI Taxonomy" id="72036"/>
    <lineage>
        <taxon>Eukaryota</taxon>
        <taxon>Metazoa</taxon>
        <taxon>Ecdysozoa</taxon>
        <taxon>Arthropoda</taxon>
        <taxon>Crustacea</taxon>
        <taxon>Multicrustacea</taxon>
        <taxon>Hexanauplia</taxon>
        <taxon>Copepoda</taxon>
        <taxon>Siphonostomatoida</taxon>
        <taxon>Caligidae</taxon>
        <taxon>Lepeophtheirus</taxon>
    </lineage>
</organism>
<protein>
    <submittedName>
        <fullName evidence="1">Uncharacterized protein</fullName>
    </submittedName>
</protein>
<accession>A0A0K2T027</accession>
<sequence length="69" mass="7851">MMTMSVEGGLGYDDLNQLIKVSHSLNNSIYNRMTIFSCLKKSTLGPIIVDFSDKLNPLILTIDCKWYHI</sequence>